<gene>
    <name evidence="1" type="ORF">CLV27_0158</name>
</gene>
<evidence type="ECO:0000313" key="2">
    <source>
        <dbReference type="Proteomes" id="UP000295777"/>
    </source>
</evidence>
<reference evidence="1 2" key="1">
    <citation type="submission" date="2019-03" db="EMBL/GenBank/DDBJ databases">
        <title>Genomic Encyclopedia of Archaeal and Bacterial Type Strains, Phase II (KMG-II): from individual species to whole genera.</title>
        <authorList>
            <person name="Goeker M."/>
        </authorList>
    </citation>
    <scope>NUCLEOTIDE SEQUENCE [LARGE SCALE GENOMIC DNA]</scope>
    <source>
        <strain evidence="1 2">DSM 24425</strain>
    </source>
</reference>
<accession>A0A4R1GDF8</accession>
<evidence type="ECO:0000313" key="1">
    <source>
        <dbReference type="EMBL" id="TCK06357.1"/>
    </source>
</evidence>
<name>A0A4R1GDF8_9BACT</name>
<dbReference type="RefSeq" id="WP_132524821.1">
    <property type="nucleotide sequence ID" value="NZ_SMFV01000001.1"/>
</dbReference>
<proteinExistence type="predicted"/>
<dbReference type="EMBL" id="SMFV01000001">
    <property type="protein sequence ID" value="TCK06357.1"/>
    <property type="molecule type" value="Genomic_DNA"/>
</dbReference>
<protein>
    <submittedName>
        <fullName evidence="1">Uncharacterized protein</fullName>
    </submittedName>
</protein>
<sequence length="172" mass="19520">MKVMAVDFLVETGKSEEITIAQIPEGKVFLLKELHIYATPVAWIEGDNEALGLGTGSFTYSAVAVYPYDLFLRENGHSKVEILSFKRKKKIQIVDEVPHPITKTIEIATRPPAKRIFRNLDVILEGTITGLVNCYEPQEEYELVEFNEDDTLDENKLYLMVELIGEELPKCT</sequence>
<dbReference type="AlphaFoldDB" id="A0A4R1GDF8"/>
<dbReference type="Proteomes" id="UP000295777">
    <property type="component" value="Unassembled WGS sequence"/>
</dbReference>
<keyword evidence="2" id="KW-1185">Reference proteome</keyword>
<comment type="caution">
    <text evidence="1">The sequence shown here is derived from an EMBL/GenBank/DDBJ whole genome shotgun (WGS) entry which is preliminary data.</text>
</comment>
<organism evidence="1 2">
    <name type="scientific">Phorcysia thermohydrogeniphila</name>
    <dbReference type="NCBI Taxonomy" id="936138"/>
    <lineage>
        <taxon>Bacteria</taxon>
        <taxon>Pseudomonadati</taxon>
        <taxon>Aquificota</taxon>
        <taxon>Aquificia</taxon>
        <taxon>Desulfurobacteriales</taxon>
        <taxon>Desulfurobacteriaceae</taxon>
        <taxon>Phorcysia</taxon>
    </lineage>
</organism>